<comment type="similarity">
    <text evidence="5">Belongs to the 2H phosphoesterase superfamily. USB1 family.</text>
</comment>
<dbReference type="Pfam" id="PF09749">
    <property type="entry name" value="HVSL"/>
    <property type="match status" value="1"/>
</dbReference>
<dbReference type="RefSeq" id="XP_016221838.1">
    <property type="nucleotide sequence ID" value="XM_016372506.1"/>
</dbReference>
<gene>
    <name evidence="5" type="primary">USB1</name>
    <name evidence="7" type="ORF">PV10_07585</name>
</gene>
<evidence type="ECO:0000256" key="1">
    <source>
        <dbReference type="ARBA" id="ARBA00022722"/>
    </source>
</evidence>
<protein>
    <recommendedName>
        <fullName evidence="5">U6 snRNA phosphodiesterase</fullName>
        <ecNumber evidence="5">3.1.4.-</ecNumber>
    </recommendedName>
</protein>
<keyword evidence="8" id="KW-1185">Reference proteome</keyword>
<dbReference type="Gene3D" id="3.90.1140.10">
    <property type="entry name" value="Cyclic phosphodiesterase"/>
    <property type="match status" value="1"/>
</dbReference>
<evidence type="ECO:0000256" key="4">
    <source>
        <dbReference type="ARBA" id="ARBA00023242"/>
    </source>
</evidence>
<organism evidence="7 8">
    <name type="scientific">Exophiala mesophila</name>
    <name type="common">Black yeast-like fungus</name>
    <dbReference type="NCBI Taxonomy" id="212818"/>
    <lineage>
        <taxon>Eukaryota</taxon>
        <taxon>Fungi</taxon>
        <taxon>Dikarya</taxon>
        <taxon>Ascomycota</taxon>
        <taxon>Pezizomycotina</taxon>
        <taxon>Eurotiomycetes</taxon>
        <taxon>Chaetothyriomycetidae</taxon>
        <taxon>Chaetothyriales</taxon>
        <taxon>Herpotrichiellaceae</taxon>
        <taxon>Exophiala</taxon>
    </lineage>
</organism>
<dbReference type="Proteomes" id="UP000054302">
    <property type="component" value="Unassembled WGS sequence"/>
</dbReference>
<dbReference type="STRING" id="212818.A0A0D1Z895"/>
<dbReference type="OMA" id="FHVSIGW"/>
<evidence type="ECO:0000313" key="8">
    <source>
        <dbReference type="Proteomes" id="UP000054302"/>
    </source>
</evidence>
<dbReference type="HAMAP" id="MF_03040">
    <property type="entry name" value="USB1"/>
    <property type="match status" value="1"/>
</dbReference>
<dbReference type="GO" id="GO:0005634">
    <property type="term" value="C:nucleus"/>
    <property type="evidence" value="ECO:0007669"/>
    <property type="project" value="UniProtKB-SubCell"/>
</dbReference>
<proteinExistence type="inferred from homology"/>
<dbReference type="GeneID" id="27325430"/>
<dbReference type="GO" id="GO:0034477">
    <property type="term" value="P:U6 snRNA 3'-end processing"/>
    <property type="evidence" value="ECO:0007669"/>
    <property type="project" value="UniProtKB-UniRule"/>
</dbReference>
<evidence type="ECO:0000256" key="6">
    <source>
        <dbReference type="SAM" id="MobiDB-lite"/>
    </source>
</evidence>
<feature type="active site" description="Proton donor/acceptor" evidence="5">
    <location>
        <position position="139"/>
    </location>
</feature>
<reference evidence="7 8" key="1">
    <citation type="submission" date="2015-01" db="EMBL/GenBank/DDBJ databases">
        <title>The Genome Sequence of Exophiala mesophila CBS40295.</title>
        <authorList>
            <consortium name="The Broad Institute Genomics Platform"/>
            <person name="Cuomo C."/>
            <person name="de Hoog S."/>
            <person name="Gorbushina A."/>
            <person name="Stielow B."/>
            <person name="Teixiera M."/>
            <person name="Abouelleil A."/>
            <person name="Chapman S.B."/>
            <person name="Priest M."/>
            <person name="Young S.K."/>
            <person name="Wortman J."/>
            <person name="Nusbaum C."/>
            <person name="Birren B."/>
        </authorList>
    </citation>
    <scope>NUCLEOTIDE SEQUENCE [LARGE SCALE GENOMIC DNA]</scope>
    <source>
        <strain evidence="7 8">CBS 40295</strain>
    </source>
</reference>
<keyword evidence="4 5" id="KW-0539">Nucleus</keyword>
<keyword evidence="1 5" id="KW-0540">Nuclease</keyword>
<feature type="region of interest" description="Disordered" evidence="6">
    <location>
        <begin position="1"/>
        <end position="43"/>
    </location>
</feature>
<dbReference type="AlphaFoldDB" id="A0A0D1Z895"/>
<sequence length="302" mass="33852">MSLVDYSASSSESEPDLILEKERPQRKKRKLTEPHHRPAIAKAPPPLPLSFHSLYATATRTSTSDDPSLHAGRTRQIPHVIGHWPTHLYLEWHPSTAQEYVLQGLVDRAASAVNTHPSKDQGAIHSFLRSDLGAPLPLHISLSAPIVLHTDQKSPFQELIEAKVQHAQITSFQTHTLGLKWVSNKDKTRFFLVLILSRPENDQLNLLLEKCNAVARHFGLEPLYHIPQTHDPTISPSHRDSTDQTGSFHISIGWTLREPSEQEKVHMSQAICPRLTITFSQLKLKIGNSITDIPLLPGEKSC</sequence>
<comment type="function">
    <text evidence="5">Phosphodiesterase responsible for the U6 snRNA 3' end processing. Acts as an exoribonuclease (RNase) responsible for trimming the poly(U) tract of the last nucleotides in the pre-U6 snRNA molecule, leading to the formation of mature U6 snRNA.</text>
</comment>
<dbReference type="EC" id="3.1.4.-" evidence="5"/>
<dbReference type="EMBL" id="KN847524">
    <property type="protein sequence ID" value="KIV90264.1"/>
    <property type="molecule type" value="Genomic_DNA"/>
</dbReference>
<dbReference type="OrthoDB" id="49151at2759"/>
<dbReference type="HOGENOM" id="CLU_050234_1_0_1"/>
<comment type="subcellular location">
    <subcellularLocation>
        <location evidence="5">Nucleus</location>
    </subcellularLocation>
</comment>
<evidence type="ECO:0000256" key="5">
    <source>
        <dbReference type="HAMAP-Rule" id="MF_03040"/>
    </source>
</evidence>
<dbReference type="GO" id="GO:0016829">
    <property type="term" value="F:lyase activity"/>
    <property type="evidence" value="ECO:0007669"/>
    <property type="project" value="UniProtKB-KW"/>
</dbReference>
<keyword evidence="3" id="KW-0456">Lyase</keyword>
<evidence type="ECO:0000313" key="7">
    <source>
        <dbReference type="EMBL" id="KIV90264.1"/>
    </source>
</evidence>
<evidence type="ECO:0000256" key="2">
    <source>
        <dbReference type="ARBA" id="ARBA00022801"/>
    </source>
</evidence>
<accession>A0A0D1Z895</accession>
<feature type="active site" description="Proton donor/acceptor" evidence="5">
    <location>
        <position position="249"/>
    </location>
</feature>
<name>A0A0D1Z895_EXOME</name>
<dbReference type="VEuPathDB" id="FungiDB:PV10_07585"/>
<dbReference type="PANTHER" id="PTHR13522">
    <property type="entry name" value="U6 SNRNA PHOSPHODIESTERASE 1"/>
    <property type="match status" value="1"/>
</dbReference>
<dbReference type="GO" id="GO:1990838">
    <property type="term" value="F:poly(U)-specific exoribonuclease activity, producing 3' uridine cyclic phosphate ends"/>
    <property type="evidence" value="ECO:0007669"/>
    <property type="project" value="UniProtKB-UniRule"/>
</dbReference>
<dbReference type="InterPro" id="IPR027521">
    <property type="entry name" value="Usb1"/>
</dbReference>
<dbReference type="PANTHER" id="PTHR13522:SF3">
    <property type="entry name" value="U6 SNRNA PHOSPHODIESTERASE 1"/>
    <property type="match status" value="1"/>
</dbReference>
<keyword evidence="2 5" id="KW-0378">Hydrolase</keyword>
<evidence type="ECO:0000256" key="3">
    <source>
        <dbReference type="ARBA" id="ARBA00023239"/>
    </source>
</evidence>